<dbReference type="AlphaFoldDB" id="A0AAD9X9I0"/>
<dbReference type="Proteomes" id="UP001280121">
    <property type="component" value="Unassembled WGS sequence"/>
</dbReference>
<sequence length="85" mass="9551">MPRTIQLNNQLQSMKKCTNSISDFAGKIKHIGDSLLATGEEIKDYDLVMCLVNGVGHDFDAIVVVITTQQKFMSFEDAWFALTMH</sequence>
<evidence type="ECO:0000313" key="2">
    <source>
        <dbReference type="Proteomes" id="UP001280121"/>
    </source>
</evidence>
<reference evidence="1" key="1">
    <citation type="journal article" date="2023" name="Plant J.">
        <title>Genome sequences and population genomics provide insights into the demographic history, inbreeding, and mutation load of two 'living fossil' tree species of Dipteronia.</title>
        <authorList>
            <person name="Feng Y."/>
            <person name="Comes H.P."/>
            <person name="Chen J."/>
            <person name="Zhu S."/>
            <person name="Lu R."/>
            <person name="Zhang X."/>
            <person name="Li P."/>
            <person name="Qiu J."/>
            <person name="Olsen K.M."/>
            <person name="Qiu Y."/>
        </authorList>
    </citation>
    <scope>NUCLEOTIDE SEQUENCE</scope>
    <source>
        <strain evidence="1">KIB01</strain>
    </source>
</reference>
<dbReference type="PANTHER" id="PTHR47481:SF22">
    <property type="entry name" value="RETROTRANSPOSON GAG DOMAIN-CONTAINING PROTEIN"/>
    <property type="match status" value="1"/>
</dbReference>
<dbReference type="EMBL" id="JANJYI010000003">
    <property type="protein sequence ID" value="KAK2655426.1"/>
    <property type="molecule type" value="Genomic_DNA"/>
</dbReference>
<evidence type="ECO:0000313" key="1">
    <source>
        <dbReference type="EMBL" id="KAK2655426.1"/>
    </source>
</evidence>
<accession>A0AAD9X9I0</accession>
<proteinExistence type="predicted"/>
<name>A0AAD9X9I0_9ROSI</name>
<keyword evidence="2" id="KW-1185">Reference proteome</keyword>
<protein>
    <submittedName>
        <fullName evidence="1">Uncharacterized protein</fullName>
    </submittedName>
</protein>
<gene>
    <name evidence="1" type="ORF">Ddye_008478</name>
</gene>
<dbReference type="PANTHER" id="PTHR47481">
    <property type="match status" value="1"/>
</dbReference>
<comment type="caution">
    <text evidence="1">The sequence shown here is derived from an EMBL/GenBank/DDBJ whole genome shotgun (WGS) entry which is preliminary data.</text>
</comment>
<organism evidence="1 2">
    <name type="scientific">Dipteronia dyeriana</name>
    <dbReference type="NCBI Taxonomy" id="168575"/>
    <lineage>
        <taxon>Eukaryota</taxon>
        <taxon>Viridiplantae</taxon>
        <taxon>Streptophyta</taxon>
        <taxon>Embryophyta</taxon>
        <taxon>Tracheophyta</taxon>
        <taxon>Spermatophyta</taxon>
        <taxon>Magnoliopsida</taxon>
        <taxon>eudicotyledons</taxon>
        <taxon>Gunneridae</taxon>
        <taxon>Pentapetalae</taxon>
        <taxon>rosids</taxon>
        <taxon>malvids</taxon>
        <taxon>Sapindales</taxon>
        <taxon>Sapindaceae</taxon>
        <taxon>Hippocastanoideae</taxon>
        <taxon>Acereae</taxon>
        <taxon>Dipteronia</taxon>
    </lineage>
</organism>